<dbReference type="InterPro" id="IPR006181">
    <property type="entry name" value="D-amino_acid_oxidase_CS"/>
</dbReference>
<keyword evidence="4 6" id="KW-0274">FAD</keyword>
<dbReference type="InterPro" id="IPR023209">
    <property type="entry name" value="DAO"/>
</dbReference>
<protein>
    <submittedName>
        <fullName evidence="8">Bcdao3</fullName>
    </submittedName>
</protein>
<dbReference type="GeneID" id="5425553"/>
<evidence type="ECO:0000313" key="9">
    <source>
        <dbReference type="Proteomes" id="UP000001798"/>
    </source>
</evidence>
<evidence type="ECO:0000256" key="3">
    <source>
        <dbReference type="ARBA" id="ARBA00022630"/>
    </source>
</evidence>
<dbReference type="GO" id="GO:0019478">
    <property type="term" value="P:D-amino acid catabolic process"/>
    <property type="evidence" value="ECO:0007669"/>
    <property type="project" value="TreeGrafter"/>
</dbReference>
<dbReference type="PANTHER" id="PTHR11530">
    <property type="entry name" value="D-AMINO ACID OXIDASE"/>
    <property type="match status" value="1"/>
</dbReference>
<evidence type="ECO:0000313" key="8">
    <source>
        <dbReference type="EMBL" id="ATZ56232.1"/>
    </source>
</evidence>
<dbReference type="GO" id="GO:0003884">
    <property type="term" value="F:D-amino-acid oxidase activity"/>
    <property type="evidence" value="ECO:0007669"/>
    <property type="project" value="InterPro"/>
</dbReference>
<proteinExistence type="inferred from homology"/>
<dbReference type="InterPro" id="IPR006076">
    <property type="entry name" value="FAD-dep_OxRdtase"/>
</dbReference>
<feature type="binding site" evidence="6">
    <location>
        <position position="352"/>
    </location>
    <ligand>
        <name>D-dopa</name>
        <dbReference type="ChEBI" id="CHEBI:149689"/>
    </ligand>
</feature>
<organism evidence="8 9">
    <name type="scientific">Botryotinia fuckeliana (strain B05.10)</name>
    <name type="common">Noble rot fungus</name>
    <name type="synonym">Botrytis cinerea</name>
    <dbReference type="NCBI Taxonomy" id="332648"/>
    <lineage>
        <taxon>Eukaryota</taxon>
        <taxon>Fungi</taxon>
        <taxon>Dikarya</taxon>
        <taxon>Ascomycota</taxon>
        <taxon>Pezizomycotina</taxon>
        <taxon>Leotiomycetes</taxon>
        <taxon>Helotiales</taxon>
        <taxon>Sclerotiniaceae</taxon>
        <taxon>Botrytis</taxon>
    </lineage>
</organism>
<dbReference type="RefSeq" id="XP_024552443.1">
    <property type="nucleotide sequence ID" value="XM_024696630.1"/>
</dbReference>
<reference evidence="8 9" key="1">
    <citation type="journal article" date="2011" name="PLoS Genet.">
        <title>Genomic analysis of the necrotrophic fungal pathogens Sclerotinia sclerotiorum and Botrytis cinerea.</title>
        <authorList>
            <person name="Amselem J."/>
            <person name="Cuomo C.A."/>
            <person name="van Kan J.A."/>
            <person name="Viaud M."/>
            <person name="Benito E.P."/>
            <person name="Couloux A."/>
            <person name="Coutinho P.M."/>
            <person name="de Vries R.P."/>
            <person name="Dyer P.S."/>
            <person name="Fillinger S."/>
            <person name="Fournier E."/>
            <person name="Gout L."/>
            <person name="Hahn M."/>
            <person name="Kohn L."/>
            <person name="Lapalu N."/>
            <person name="Plummer K.M."/>
            <person name="Pradier J.M."/>
            <person name="Quevillon E."/>
            <person name="Sharon A."/>
            <person name="Simon A."/>
            <person name="ten Have A."/>
            <person name="Tudzynski B."/>
            <person name="Tudzynski P."/>
            <person name="Wincker P."/>
            <person name="Andrew M."/>
            <person name="Anthouard V."/>
            <person name="Beever R.E."/>
            <person name="Beffa R."/>
            <person name="Benoit I."/>
            <person name="Bouzid O."/>
            <person name="Brault B."/>
            <person name="Chen Z."/>
            <person name="Choquer M."/>
            <person name="Collemare J."/>
            <person name="Cotton P."/>
            <person name="Danchin E.G."/>
            <person name="Da Silva C."/>
            <person name="Gautier A."/>
            <person name="Giraud C."/>
            <person name="Giraud T."/>
            <person name="Gonzalez C."/>
            <person name="Grossetete S."/>
            <person name="Guldener U."/>
            <person name="Henrissat B."/>
            <person name="Howlett B.J."/>
            <person name="Kodira C."/>
            <person name="Kretschmer M."/>
            <person name="Lappartient A."/>
            <person name="Leroch M."/>
            <person name="Levis C."/>
            <person name="Mauceli E."/>
            <person name="Neuveglise C."/>
            <person name="Oeser B."/>
            <person name="Pearson M."/>
            <person name="Poulain J."/>
            <person name="Poussereau N."/>
            <person name="Quesneville H."/>
            <person name="Rascle C."/>
            <person name="Schumacher J."/>
            <person name="Segurens B."/>
            <person name="Sexton A."/>
            <person name="Silva E."/>
            <person name="Sirven C."/>
            <person name="Soanes D.M."/>
            <person name="Talbot N.J."/>
            <person name="Templeton M."/>
            <person name="Yandava C."/>
            <person name="Yarden O."/>
            <person name="Zeng Q."/>
            <person name="Rollins J.A."/>
            <person name="Lebrun M.H."/>
            <person name="Dickman M."/>
        </authorList>
    </citation>
    <scope>NUCLEOTIDE SEQUENCE [LARGE SCALE GENOMIC DNA]</scope>
    <source>
        <strain evidence="8 9">B05.10</strain>
    </source>
</reference>
<dbReference type="Pfam" id="PF01266">
    <property type="entry name" value="DAO"/>
    <property type="match status" value="1"/>
</dbReference>
<dbReference type="SUPFAM" id="SSF54373">
    <property type="entry name" value="FAD-linked reductases, C-terminal domain"/>
    <property type="match status" value="1"/>
</dbReference>
<gene>
    <name evidence="8" type="primary">Bcdao3</name>
    <name evidence="8" type="ORF">BCIN_13g00810</name>
</gene>
<keyword evidence="3" id="KW-0285">Flavoprotein</keyword>
<dbReference type="Gene3D" id="3.40.50.720">
    <property type="entry name" value="NAD(P)-binding Rossmann-like Domain"/>
    <property type="match status" value="1"/>
</dbReference>
<dbReference type="OrthoDB" id="2015447at2759"/>
<comment type="cofactor">
    <cofactor evidence="1 6">
        <name>FAD</name>
        <dbReference type="ChEBI" id="CHEBI:57692"/>
    </cofactor>
</comment>
<dbReference type="SUPFAM" id="SSF51971">
    <property type="entry name" value="Nucleotide-binding domain"/>
    <property type="match status" value="1"/>
</dbReference>
<evidence type="ECO:0000256" key="2">
    <source>
        <dbReference type="ARBA" id="ARBA00006730"/>
    </source>
</evidence>
<feature type="binding site" evidence="6">
    <location>
        <position position="221"/>
    </location>
    <ligand>
        <name>FAD</name>
        <dbReference type="ChEBI" id="CHEBI:57692"/>
    </ligand>
</feature>
<dbReference type="VEuPathDB" id="FungiDB:Bcin13g00810"/>
<evidence type="ECO:0000259" key="7">
    <source>
        <dbReference type="Pfam" id="PF01266"/>
    </source>
</evidence>
<dbReference type="PANTHER" id="PTHR11530:SF16">
    <property type="entry name" value="D-AMINO ACID OXIDASE (AFU_ORTHOLOGUE AFUA_5G11290)"/>
    <property type="match status" value="1"/>
</dbReference>
<dbReference type="KEGG" id="bfu:BCIN_13g00810"/>
<sequence length="416" mass="44976">MSSTTTKTKNILILGAGISGLQTALSLLTSSGYNENNQPPQYKITLLAKYLPGDKNEHYCSPWAGADWRSHASKPSLAAGGEEVDTDKDRRLRKWEGKTYRAWKSSIGEDGKEGEGKGKEMGMAITPSIYYLGSTYHGAEIDESGVWFEDVVGGYRELDVLEPENKLEGILGVGVRKAVHFETVCVDVDVYLGYLVRRVEELGGRIIRGEIGTGEGLEGVVRGCRDVLGGEGLDVLVNCAGLSAAKFVEEKEAEKLFPIRGQVLLVKGEAKICKTFVGDLGEKGDELLYVIPRPGSGKSVVGGVKEANTWNSNPDYELSQRIIHRLKDIGWAEGLVNSNGEIEVLDTYVGFRPGRKGGARVEIEGMDVEENSGGEGGKAKKIEGVYVVHNYGHASGGYQSSIGCAEEVVELIRGLE</sequence>
<dbReference type="EMBL" id="CP009817">
    <property type="protein sequence ID" value="ATZ56232.1"/>
    <property type="molecule type" value="Genomic_DNA"/>
</dbReference>
<name>A0A384K0D6_BOTFB</name>
<dbReference type="Proteomes" id="UP000001798">
    <property type="component" value="Chromosome 13"/>
</dbReference>
<keyword evidence="5" id="KW-0560">Oxidoreductase</keyword>
<dbReference type="GO" id="GO:0071949">
    <property type="term" value="F:FAD binding"/>
    <property type="evidence" value="ECO:0007669"/>
    <property type="project" value="InterPro"/>
</dbReference>
<dbReference type="Gene3D" id="3.30.9.10">
    <property type="entry name" value="D-Amino Acid Oxidase, subunit A, domain 2"/>
    <property type="match status" value="1"/>
</dbReference>
<feature type="binding site" evidence="6">
    <location>
        <position position="289"/>
    </location>
    <ligand>
        <name>D-dopa</name>
        <dbReference type="ChEBI" id="CHEBI:149689"/>
    </ligand>
</feature>
<evidence type="ECO:0000256" key="5">
    <source>
        <dbReference type="ARBA" id="ARBA00023002"/>
    </source>
</evidence>
<evidence type="ECO:0000256" key="6">
    <source>
        <dbReference type="PIRSR" id="PIRSR000189-1"/>
    </source>
</evidence>
<dbReference type="GO" id="GO:0005737">
    <property type="term" value="C:cytoplasm"/>
    <property type="evidence" value="ECO:0007669"/>
    <property type="project" value="TreeGrafter"/>
</dbReference>
<comment type="similarity">
    <text evidence="2">Belongs to the DAMOX/DASOX family.</text>
</comment>
<evidence type="ECO:0000256" key="1">
    <source>
        <dbReference type="ARBA" id="ARBA00001974"/>
    </source>
</evidence>
<dbReference type="PROSITE" id="PS00677">
    <property type="entry name" value="DAO"/>
    <property type="match status" value="1"/>
</dbReference>
<reference evidence="8 9" key="2">
    <citation type="journal article" date="2012" name="Eukaryot. Cell">
        <title>Genome update of Botrytis cinerea strains B05.10 and T4.</title>
        <authorList>
            <person name="Staats M."/>
            <person name="van Kan J.A."/>
        </authorList>
    </citation>
    <scope>NUCLEOTIDE SEQUENCE [LARGE SCALE GENOMIC DNA]</scope>
    <source>
        <strain evidence="8 9">B05.10</strain>
    </source>
</reference>
<dbReference type="PIRSF" id="PIRSF000189">
    <property type="entry name" value="D-aa_oxidase"/>
    <property type="match status" value="1"/>
</dbReference>
<dbReference type="AlphaFoldDB" id="A0A384K0D6"/>
<evidence type="ECO:0000256" key="4">
    <source>
        <dbReference type="ARBA" id="ARBA00022827"/>
    </source>
</evidence>
<feature type="domain" description="FAD dependent oxidoreductase" evidence="7">
    <location>
        <begin position="11"/>
        <end position="411"/>
    </location>
</feature>
<keyword evidence="9" id="KW-1185">Reference proteome</keyword>
<accession>A0A384K0D6</accession>
<reference evidence="8 9" key="3">
    <citation type="journal article" date="2017" name="Mol. Plant Pathol.">
        <title>A gapless genome sequence of the fungus Botrytis cinerea.</title>
        <authorList>
            <person name="Van Kan J.A."/>
            <person name="Stassen J.H."/>
            <person name="Mosbach A."/>
            <person name="Van Der Lee T.A."/>
            <person name="Faino L."/>
            <person name="Farmer A.D."/>
            <person name="Papasotiriou D.G."/>
            <person name="Zhou S."/>
            <person name="Seidl M.F."/>
            <person name="Cottam E."/>
            <person name="Edel D."/>
            <person name="Hahn M."/>
            <person name="Schwartz D.C."/>
            <person name="Dietrich R.A."/>
            <person name="Widdison S."/>
            <person name="Scalliet G."/>
        </authorList>
    </citation>
    <scope>NUCLEOTIDE SEQUENCE [LARGE SCALE GENOMIC DNA]</scope>
    <source>
        <strain evidence="8 9">B05.10</strain>
    </source>
</reference>